<evidence type="ECO:0000313" key="1">
    <source>
        <dbReference type="EMBL" id="KAG8184351.1"/>
    </source>
</evidence>
<name>A0AAV6UM95_9ARAC</name>
<organism evidence="1 2">
    <name type="scientific">Oedothorax gibbosus</name>
    <dbReference type="NCBI Taxonomy" id="931172"/>
    <lineage>
        <taxon>Eukaryota</taxon>
        <taxon>Metazoa</taxon>
        <taxon>Ecdysozoa</taxon>
        <taxon>Arthropoda</taxon>
        <taxon>Chelicerata</taxon>
        <taxon>Arachnida</taxon>
        <taxon>Araneae</taxon>
        <taxon>Araneomorphae</taxon>
        <taxon>Entelegynae</taxon>
        <taxon>Araneoidea</taxon>
        <taxon>Linyphiidae</taxon>
        <taxon>Erigoninae</taxon>
        <taxon>Oedothorax</taxon>
    </lineage>
</organism>
<gene>
    <name evidence="1" type="ORF">JTE90_006754</name>
</gene>
<evidence type="ECO:0000313" key="2">
    <source>
        <dbReference type="Proteomes" id="UP000827092"/>
    </source>
</evidence>
<keyword evidence="2" id="KW-1185">Reference proteome</keyword>
<reference evidence="1 2" key="1">
    <citation type="journal article" date="2022" name="Nat. Ecol. Evol.">
        <title>A masculinizing supergene underlies an exaggerated male reproductive morph in a spider.</title>
        <authorList>
            <person name="Hendrickx F."/>
            <person name="De Corte Z."/>
            <person name="Sonet G."/>
            <person name="Van Belleghem S.M."/>
            <person name="Kostlbacher S."/>
            <person name="Vangestel C."/>
        </authorList>
    </citation>
    <scope>NUCLEOTIDE SEQUENCE [LARGE SCALE GENOMIC DNA]</scope>
    <source>
        <strain evidence="1">W744_W776</strain>
    </source>
</reference>
<accession>A0AAV6UM95</accession>
<sequence length="185" mass="21309">MPTWVYLNVTSSKVVLVKQSKHLIKYAHFTSIHMEWTGIHQNNINILNTKKLKKPTALRHASWDVYKEINRSSSNIHIGGVLCSIHRNLVEKKTIAEKLVAESADFFLHPMIQMIQVHFIKPPPPALLTHDQKRTVKARLSNLMDTVAPELSPIQYQITPANQLTSNTIRPIKRKYKQDKEGFKK</sequence>
<proteinExistence type="predicted"/>
<dbReference type="AlphaFoldDB" id="A0AAV6UM95"/>
<protein>
    <submittedName>
        <fullName evidence="1">Uncharacterized protein</fullName>
    </submittedName>
</protein>
<dbReference type="Proteomes" id="UP000827092">
    <property type="component" value="Unassembled WGS sequence"/>
</dbReference>
<comment type="caution">
    <text evidence="1">The sequence shown here is derived from an EMBL/GenBank/DDBJ whole genome shotgun (WGS) entry which is preliminary data.</text>
</comment>
<dbReference type="EMBL" id="JAFNEN010000375">
    <property type="protein sequence ID" value="KAG8184351.1"/>
    <property type="molecule type" value="Genomic_DNA"/>
</dbReference>